<evidence type="ECO:0000313" key="2">
    <source>
        <dbReference type="Proteomes" id="UP000887574"/>
    </source>
</evidence>
<accession>A0A915DGJ9</accession>
<dbReference type="WBParaSite" id="jg19678">
    <property type="protein sequence ID" value="jg19678"/>
    <property type="gene ID" value="jg19678"/>
</dbReference>
<evidence type="ECO:0000313" key="3">
    <source>
        <dbReference type="WBParaSite" id="jg19678"/>
    </source>
</evidence>
<dbReference type="Proteomes" id="UP000887574">
    <property type="component" value="Unplaced"/>
</dbReference>
<evidence type="ECO:0000256" key="1">
    <source>
        <dbReference type="SAM" id="MobiDB-lite"/>
    </source>
</evidence>
<proteinExistence type="predicted"/>
<feature type="region of interest" description="Disordered" evidence="1">
    <location>
        <begin position="341"/>
        <end position="360"/>
    </location>
</feature>
<protein>
    <submittedName>
        <fullName evidence="3">Uncharacterized protein</fullName>
    </submittedName>
</protein>
<organism evidence="2 3">
    <name type="scientific">Ditylenchus dipsaci</name>
    <dbReference type="NCBI Taxonomy" id="166011"/>
    <lineage>
        <taxon>Eukaryota</taxon>
        <taxon>Metazoa</taxon>
        <taxon>Ecdysozoa</taxon>
        <taxon>Nematoda</taxon>
        <taxon>Chromadorea</taxon>
        <taxon>Rhabditida</taxon>
        <taxon>Tylenchina</taxon>
        <taxon>Tylenchomorpha</taxon>
        <taxon>Sphaerularioidea</taxon>
        <taxon>Anguinidae</taxon>
        <taxon>Anguininae</taxon>
        <taxon>Ditylenchus</taxon>
    </lineage>
</organism>
<dbReference type="AlphaFoldDB" id="A0A915DGJ9"/>
<feature type="compositionally biased region" description="Polar residues" evidence="1">
    <location>
        <begin position="341"/>
        <end position="350"/>
    </location>
</feature>
<name>A0A915DGJ9_9BILA</name>
<reference evidence="3" key="1">
    <citation type="submission" date="2022-11" db="UniProtKB">
        <authorList>
            <consortium name="WormBaseParasite"/>
        </authorList>
    </citation>
    <scope>IDENTIFICATION</scope>
</reference>
<keyword evidence="2" id="KW-1185">Reference proteome</keyword>
<sequence length="531" mass="60455">MGNRTRKAGKTAKRKKNDKLYNVLERLSTNIECQLIKDDLEVVPSKKARLEPRIFLFNPPTRKFQNSFCKKFSLPLPSNYLFGKEKRFDANAIQALTVKAYLWALFFCLTGSESHHELIRQLVIKFIREQRKEEWCLLFMLEEGLDEHIASVGLVAAEASENEIGWMDMFFSNPPNFSQSQIRFKGDFGRAPGSAFNTTNNSNRHQNGFTQDGFTAHGGTADWYSRYRDGNPKGCPTPASPTIPMISMEPEASEQNLSTTLVLYGSDHIKVKNMEFSSATNLPTAPPSANQEAKCKIEIDHNNDQLASLMADNAKFSPRKPDANSKLPNLSYSLRQKLQYQQHQLKSSTLPTPPAQDLHHTNLESHSQLSLSQYFGVPTTPKTTPSSLHNLFLHSVVVKETGKPVDSSKTTASAAFQIRSKAEEKQEFRWPTLQQGVHQLRWCVDEQVDSVRLLTNSEIYKKSVALSDMQQPVFARYVKISYVVKQLYEFVCEIPLPAFWGTRFYSTWQAYAAANWQLVCRSRTDCRESRR</sequence>